<feature type="region of interest" description="Disordered" evidence="1">
    <location>
        <begin position="914"/>
        <end position="941"/>
    </location>
</feature>
<sequence length="964" mass="108577">MFPSSTLFIVSLFLFDVLANELTDPQKCQLRCIAKCFIDDNLEPSVCEKKCENFGKADLCDNLPCWNSCNDLSIGAPNNNIPAYISYTPISSSLIKITWNGFGDPLYLIQFTLEDNFTTEYQIVRTEEYDLNRSKNIASFCDEISVRVASINPTGVSSFSSAVIIAAPIPKMSADLNVLSMTFINKSYDDNGYHSDGTIKLIFEYDKTDWPLGADDLLVEPLFHMISCAIPDLSTAIPNPQFVPGNIPYTIESVFGADLMYRKCEFLYYLSVVHSKNCGTTLSNFDQNPDAMKTLKIDCSTVTNSPCPEAPKRHPPPLCGQVEALTYDVLNVDIDADNPNTDISVNISFRSTLSPNKEPLYFVAFYGNAQPFERQIDVDLLGVDMIDILGNATNCLEFNENGTCAMELNPVNVSLVLNDLRMDTLYGVMICAVMDVKNLTFPSVNGVSQGMKTKANKIYIDASQYKKSKSGLIIGIICAIMAIIFLFIGAFICYIHRKQKQKIKMNQFKLQQLKMEIGQRYTDFPRKQDLWELERRNLIIYNDKKLGSGAFGAVYMGRLIGVAKGHKDAQSTLGINLMRAENCDVAVKMLPEYADQISKSEFLKEISLMKTLGYHERLVNMLACITESEPYCLIVEYCSDGDLLHFLRERCNYMLKLTDMQIDYDNPKSEADFDIDMIITLKQLLMFAVQISYGLEYLSQKGFVHRDVAARNILVHEKTNAKIGDFGLCRYIYAESANYKGKGGRLPVKWMSPEAIKHYEFTTKSDVWSFGILMFEIITLGGSPYPGVQPDDMMDHLDAGERMEKPDNCPDNFYDVMKSCWEQDPMKRPEFGIIRQKLASQLEEVTDEYSYLKLDSQRDYYNVTYGGNMREEDTITTNQMKEDKSAIKEVSDAELADFEDIPLSSPLDEAVTLRTTSTDSCAPETEHKSRRSSLCQDDTSQNTAVGLAYNSKADGDQVNSGFLD</sequence>
<evidence type="ECO:0000256" key="1">
    <source>
        <dbReference type="SAM" id="MobiDB-lite"/>
    </source>
</evidence>
<dbReference type="PANTHER" id="PTHR24416">
    <property type="entry name" value="TYROSINE-PROTEIN KINASE RECEPTOR"/>
    <property type="match status" value="1"/>
</dbReference>
<dbReference type="GO" id="GO:0005886">
    <property type="term" value="C:plasma membrane"/>
    <property type="evidence" value="ECO:0007669"/>
    <property type="project" value="TreeGrafter"/>
</dbReference>
<dbReference type="SMART" id="SM00219">
    <property type="entry name" value="TyrKc"/>
    <property type="match status" value="1"/>
</dbReference>
<accession>A0A915BSE9</accession>
<dbReference type="Pfam" id="PF07714">
    <property type="entry name" value="PK_Tyr_Ser-Thr"/>
    <property type="match status" value="1"/>
</dbReference>
<reference evidence="6 7" key="1">
    <citation type="submission" date="2022-11" db="UniProtKB">
        <authorList>
            <consortium name="WormBaseParasite"/>
        </authorList>
    </citation>
    <scope>IDENTIFICATION</scope>
</reference>
<evidence type="ECO:0000256" key="2">
    <source>
        <dbReference type="SAM" id="Phobius"/>
    </source>
</evidence>
<dbReference type="PROSITE" id="PS50011">
    <property type="entry name" value="PROTEIN_KINASE_DOM"/>
    <property type="match status" value="1"/>
</dbReference>
<dbReference type="InterPro" id="IPR001245">
    <property type="entry name" value="Ser-Thr/Tyr_kinase_cat_dom"/>
</dbReference>
<dbReference type="PANTHER" id="PTHR24416:SF583">
    <property type="entry name" value="RECEPTOR PROTEIN-TYROSINE KINASE"/>
    <property type="match status" value="1"/>
</dbReference>
<evidence type="ECO:0000313" key="6">
    <source>
        <dbReference type="WBParaSite" id="PgR057_g002_t01"/>
    </source>
</evidence>
<dbReference type="InterPro" id="IPR008266">
    <property type="entry name" value="Tyr_kinase_AS"/>
</dbReference>
<keyword evidence="2" id="KW-1133">Transmembrane helix</keyword>
<feature type="chain" id="PRO_5041189922" evidence="3">
    <location>
        <begin position="20"/>
        <end position="964"/>
    </location>
</feature>
<dbReference type="FunFam" id="1.10.510.10:FF:000994">
    <property type="entry name" value="Hypoxia Inhibited Receptor tyrosine kinase"/>
    <property type="match status" value="1"/>
</dbReference>
<dbReference type="InterPro" id="IPR050122">
    <property type="entry name" value="RTK"/>
</dbReference>
<dbReference type="Proteomes" id="UP000887569">
    <property type="component" value="Unplaced"/>
</dbReference>
<name>A0A915BSE9_PARUN</name>
<dbReference type="GO" id="GO:0005524">
    <property type="term" value="F:ATP binding"/>
    <property type="evidence" value="ECO:0007669"/>
    <property type="project" value="InterPro"/>
</dbReference>
<organism evidence="5 6">
    <name type="scientific">Parascaris univalens</name>
    <name type="common">Nematode worm</name>
    <dbReference type="NCBI Taxonomy" id="6257"/>
    <lineage>
        <taxon>Eukaryota</taxon>
        <taxon>Metazoa</taxon>
        <taxon>Ecdysozoa</taxon>
        <taxon>Nematoda</taxon>
        <taxon>Chromadorea</taxon>
        <taxon>Rhabditida</taxon>
        <taxon>Spirurina</taxon>
        <taxon>Ascaridomorpha</taxon>
        <taxon>Ascaridoidea</taxon>
        <taxon>Ascarididae</taxon>
        <taxon>Parascaris</taxon>
    </lineage>
</organism>
<feature type="signal peptide" evidence="3">
    <location>
        <begin position="1"/>
        <end position="19"/>
    </location>
</feature>
<keyword evidence="3" id="KW-0732">Signal</keyword>
<keyword evidence="2" id="KW-0472">Membrane</keyword>
<dbReference type="GO" id="GO:0004714">
    <property type="term" value="F:transmembrane receptor protein tyrosine kinase activity"/>
    <property type="evidence" value="ECO:0007669"/>
    <property type="project" value="TreeGrafter"/>
</dbReference>
<dbReference type="PRINTS" id="PR00109">
    <property type="entry name" value="TYRKINASE"/>
</dbReference>
<dbReference type="InterPro" id="IPR011009">
    <property type="entry name" value="Kinase-like_dom_sf"/>
</dbReference>
<dbReference type="GO" id="GO:0043235">
    <property type="term" value="C:receptor complex"/>
    <property type="evidence" value="ECO:0007669"/>
    <property type="project" value="TreeGrafter"/>
</dbReference>
<feature type="transmembrane region" description="Helical" evidence="2">
    <location>
        <begin position="472"/>
        <end position="495"/>
    </location>
</feature>
<dbReference type="WBParaSite" id="PgR057_g002_t03">
    <property type="protein sequence ID" value="PgR057_g002_t03"/>
    <property type="gene ID" value="PgR057_g002"/>
</dbReference>
<dbReference type="WBParaSite" id="PgR057_g002_t01">
    <property type="protein sequence ID" value="PgR057_g002_t01"/>
    <property type="gene ID" value="PgR057_g002"/>
</dbReference>
<protein>
    <submittedName>
        <fullName evidence="6 7">Protein kinase domain-containing protein</fullName>
    </submittedName>
</protein>
<dbReference type="GO" id="GO:0007169">
    <property type="term" value="P:cell surface receptor protein tyrosine kinase signaling pathway"/>
    <property type="evidence" value="ECO:0007669"/>
    <property type="project" value="TreeGrafter"/>
</dbReference>
<dbReference type="InterPro" id="IPR020635">
    <property type="entry name" value="Tyr_kinase_cat_dom"/>
</dbReference>
<dbReference type="InterPro" id="IPR000719">
    <property type="entry name" value="Prot_kinase_dom"/>
</dbReference>
<evidence type="ECO:0000313" key="7">
    <source>
        <dbReference type="WBParaSite" id="PgR057_g002_t03"/>
    </source>
</evidence>
<dbReference type="PROSITE" id="PS00109">
    <property type="entry name" value="PROTEIN_KINASE_TYR"/>
    <property type="match status" value="1"/>
</dbReference>
<proteinExistence type="predicted"/>
<dbReference type="SUPFAM" id="SSF56112">
    <property type="entry name" value="Protein kinase-like (PK-like)"/>
    <property type="match status" value="1"/>
</dbReference>
<keyword evidence="2" id="KW-0812">Transmembrane</keyword>
<evidence type="ECO:0000256" key="3">
    <source>
        <dbReference type="SAM" id="SignalP"/>
    </source>
</evidence>
<evidence type="ECO:0000259" key="4">
    <source>
        <dbReference type="PROSITE" id="PS50011"/>
    </source>
</evidence>
<dbReference type="CDD" id="cd00192">
    <property type="entry name" value="PTKc"/>
    <property type="match status" value="1"/>
</dbReference>
<keyword evidence="5" id="KW-1185">Reference proteome</keyword>
<evidence type="ECO:0000313" key="5">
    <source>
        <dbReference type="Proteomes" id="UP000887569"/>
    </source>
</evidence>
<dbReference type="Gene3D" id="1.10.510.10">
    <property type="entry name" value="Transferase(Phosphotransferase) domain 1"/>
    <property type="match status" value="1"/>
</dbReference>
<feature type="compositionally biased region" description="Polar residues" evidence="1">
    <location>
        <begin position="932"/>
        <end position="941"/>
    </location>
</feature>
<feature type="domain" description="Protein kinase" evidence="4">
    <location>
        <begin position="540"/>
        <end position="852"/>
    </location>
</feature>
<dbReference type="Gene3D" id="3.30.200.20">
    <property type="entry name" value="Phosphorylase Kinase, domain 1"/>
    <property type="match status" value="1"/>
</dbReference>
<dbReference type="AlphaFoldDB" id="A0A915BSE9"/>